<comment type="caution">
    <text evidence="2">The sequence shown here is derived from an EMBL/GenBank/DDBJ whole genome shotgun (WGS) entry which is preliminary data.</text>
</comment>
<dbReference type="Pfam" id="PF03613">
    <property type="entry name" value="EIID-AGA"/>
    <property type="match status" value="1"/>
</dbReference>
<protein>
    <submittedName>
        <fullName evidence="2">PTS system mannose/fructose/sorbose family transporter subunit IID</fullName>
    </submittedName>
</protein>
<feature type="transmembrane region" description="Helical" evidence="1">
    <location>
        <begin position="147"/>
        <end position="167"/>
    </location>
</feature>
<name>A0AAW6FU55_9FIRM</name>
<organism evidence="2 3">
    <name type="scientific">Faecalitalea cylindroides</name>
    <dbReference type="NCBI Taxonomy" id="39483"/>
    <lineage>
        <taxon>Bacteria</taxon>
        <taxon>Bacillati</taxon>
        <taxon>Bacillota</taxon>
        <taxon>Erysipelotrichia</taxon>
        <taxon>Erysipelotrichales</taxon>
        <taxon>Erysipelotrichaceae</taxon>
        <taxon>Faecalitalea</taxon>
    </lineage>
</organism>
<evidence type="ECO:0000313" key="3">
    <source>
        <dbReference type="Proteomes" id="UP001220658"/>
    </source>
</evidence>
<accession>A0AAW6FU55</accession>
<sequence>MESNNMTQYKDLTPAPRLDNKTLNRMAWRSMQLQACFNYERMQSAGWLWAILPGLEKIHTNKDDLATSMTHNMDFLNTHPFIVTFVMGIVLSMEQQKMDIQTIRSVRISTAAPLGGIGDALFWMSLVPIVAGMTAQMAIDGSIIGPILYFVFIFGVEMALRYGLLYWSYNMGTKAITAMTKYAKEFTHAASVLGVFIVGALIANYGGGTKLGISVPNGETAAEVEKLVVDGKEVVTETVTEMQPVFINIQDYFDKVLPCLIPLLLTLLCFFLIKKKGWTPVKCIGLMLVIGIVGAVFGIWAGGYQPLVPVPWTVL</sequence>
<dbReference type="EMBL" id="JAQNCK010000020">
    <property type="protein sequence ID" value="MDC0828627.1"/>
    <property type="molecule type" value="Genomic_DNA"/>
</dbReference>
<evidence type="ECO:0000313" key="2">
    <source>
        <dbReference type="EMBL" id="MDC0828627.1"/>
    </source>
</evidence>
<feature type="transmembrane region" description="Helical" evidence="1">
    <location>
        <begin position="252"/>
        <end position="273"/>
    </location>
</feature>
<dbReference type="InterPro" id="IPR004704">
    <property type="entry name" value="PTS_IID_man"/>
</dbReference>
<dbReference type="PROSITE" id="PS51108">
    <property type="entry name" value="PTS_EIID"/>
    <property type="match status" value="1"/>
</dbReference>
<dbReference type="Proteomes" id="UP001220658">
    <property type="component" value="Unassembled WGS sequence"/>
</dbReference>
<reference evidence="2" key="1">
    <citation type="submission" date="2023-01" db="EMBL/GenBank/DDBJ databases">
        <title>Human gut microbiome strain richness.</title>
        <authorList>
            <person name="Chen-Liaw A."/>
        </authorList>
    </citation>
    <scope>NUCLEOTIDE SEQUENCE</scope>
    <source>
        <strain evidence="2">D55st1_G4_D55t1_190419</strain>
    </source>
</reference>
<dbReference type="RefSeq" id="WP_195191495.1">
    <property type="nucleotide sequence ID" value="NZ_CALHAA010000033.1"/>
</dbReference>
<dbReference type="PANTHER" id="PTHR32502">
    <property type="entry name" value="N-ACETYLGALACTOSAMINE PERMEASE II COMPONENT-RELATED"/>
    <property type="match status" value="1"/>
</dbReference>
<dbReference type="GO" id="GO:0005886">
    <property type="term" value="C:plasma membrane"/>
    <property type="evidence" value="ECO:0007669"/>
    <property type="project" value="TreeGrafter"/>
</dbReference>
<dbReference type="GO" id="GO:0009401">
    <property type="term" value="P:phosphoenolpyruvate-dependent sugar phosphotransferase system"/>
    <property type="evidence" value="ECO:0007669"/>
    <property type="project" value="InterPro"/>
</dbReference>
<keyword evidence="1" id="KW-0812">Transmembrane</keyword>
<feature type="transmembrane region" description="Helical" evidence="1">
    <location>
        <begin position="285"/>
        <end position="303"/>
    </location>
</feature>
<proteinExistence type="predicted"/>
<keyword evidence="1" id="KW-0472">Membrane</keyword>
<keyword evidence="1" id="KW-1133">Transmembrane helix</keyword>
<feature type="transmembrane region" description="Helical" evidence="1">
    <location>
        <begin position="114"/>
        <end position="135"/>
    </location>
</feature>
<dbReference type="AlphaFoldDB" id="A0AAW6FU55"/>
<gene>
    <name evidence="2" type="ORF">POG00_07870</name>
</gene>
<dbReference type="InterPro" id="IPR050303">
    <property type="entry name" value="GatZ_KbaZ_carbometab"/>
</dbReference>
<evidence type="ECO:0000256" key="1">
    <source>
        <dbReference type="SAM" id="Phobius"/>
    </source>
</evidence>
<feature type="transmembrane region" description="Helical" evidence="1">
    <location>
        <begin position="188"/>
        <end position="207"/>
    </location>
</feature>
<dbReference type="PANTHER" id="PTHR32502:SF27">
    <property type="entry name" value="PTS SYSTEM, MANNOSE-SPECIFIC IID COMPONENT"/>
    <property type="match status" value="1"/>
</dbReference>